<comment type="function">
    <text evidence="8">Catalyzes the aldol cleavage of 4-hydroxy-4-methyl-2-oxoglutarate (HMG) into 2 molecules of pyruvate. Also contains a secondary oxaloacetate (OAA) decarboxylase activity due to the common pyruvate enolate transition state formed following C-C bond cleavage in the retro-aldol and decarboxylation reactions.</text>
</comment>
<name>A0ABW2FF38_9BACL</name>
<evidence type="ECO:0000313" key="13">
    <source>
        <dbReference type="EMBL" id="MFC7150540.1"/>
    </source>
</evidence>
<evidence type="ECO:0000256" key="3">
    <source>
        <dbReference type="ARBA" id="ARBA00008621"/>
    </source>
</evidence>
<dbReference type="InterPro" id="IPR036704">
    <property type="entry name" value="RraA/RraA-like_sf"/>
</dbReference>
<protein>
    <recommendedName>
        <fullName evidence="7">Putative 4-hydroxy-4-methyl-2-oxoglutarate aldolase</fullName>
        <ecNumber evidence="6">4.1.1.112</ecNumber>
        <ecNumber evidence="5">4.1.3.17</ecNumber>
    </recommendedName>
    <alternativeName>
        <fullName evidence="11">Oxaloacetate decarboxylase</fullName>
    </alternativeName>
    <alternativeName>
        <fullName evidence="9">Regulator of ribonuclease activity homolog</fullName>
    </alternativeName>
    <alternativeName>
        <fullName evidence="10">RraA-like protein</fullName>
    </alternativeName>
</protein>
<dbReference type="InterPro" id="IPR005493">
    <property type="entry name" value="RraA/RraA-like"/>
</dbReference>
<comment type="catalytic activity">
    <reaction evidence="1">
        <text>4-hydroxy-4-methyl-2-oxoglutarate = 2 pyruvate</text>
        <dbReference type="Rhea" id="RHEA:22748"/>
        <dbReference type="ChEBI" id="CHEBI:15361"/>
        <dbReference type="ChEBI" id="CHEBI:58276"/>
        <dbReference type="EC" id="4.1.3.17"/>
    </reaction>
</comment>
<evidence type="ECO:0000256" key="9">
    <source>
        <dbReference type="ARBA" id="ARBA00029596"/>
    </source>
</evidence>
<evidence type="ECO:0000256" key="5">
    <source>
        <dbReference type="ARBA" id="ARBA00012213"/>
    </source>
</evidence>
<comment type="subunit">
    <text evidence="4">Homotrimer.</text>
</comment>
<proteinExistence type="inferred from homology"/>
<accession>A0ABW2FF38</accession>
<dbReference type="SUPFAM" id="SSF89562">
    <property type="entry name" value="RraA-like"/>
    <property type="match status" value="1"/>
</dbReference>
<evidence type="ECO:0000256" key="2">
    <source>
        <dbReference type="ARBA" id="ARBA00001968"/>
    </source>
</evidence>
<comment type="cofactor">
    <cofactor evidence="2">
        <name>a divalent metal cation</name>
        <dbReference type="ChEBI" id="CHEBI:60240"/>
    </cofactor>
</comment>
<dbReference type="PANTHER" id="PTHR33254:SF4">
    <property type="entry name" value="4-HYDROXY-4-METHYL-2-OXOGLUTARATE ALDOLASE 3-RELATED"/>
    <property type="match status" value="1"/>
</dbReference>
<evidence type="ECO:0000256" key="1">
    <source>
        <dbReference type="ARBA" id="ARBA00001342"/>
    </source>
</evidence>
<evidence type="ECO:0000256" key="4">
    <source>
        <dbReference type="ARBA" id="ARBA00011233"/>
    </source>
</evidence>
<dbReference type="CDD" id="cd16841">
    <property type="entry name" value="RraA_family"/>
    <property type="match status" value="1"/>
</dbReference>
<evidence type="ECO:0000313" key="14">
    <source>
        <dbReference type="Proteomes" id="UP001596378"/>
    </source>
</evidence>
<dbReference type="EMBL" id="JBHTAI010000011">
    <property type="protein sequence ID" value="MFC7150540.1"/>
    <property type="molecule type" value="Genomic_DNA"/>
</dbReference>
<dbReference type="EC" id="4.1.3.17" evidence="5"/>
<dbReference type="PANTHER" id="PTHR33254">
    <property type="entry name" value="4-HYDROXY-4-METHYL-2-OXOGLUTARATE ALDOLASE 3-RELATED"/>
    <property type="match status" value="1"/>
</dbReference>
<evidence type="ECO:0000256" key="10">
    <source>
        <dbReference type="ARBA" id="ARBA00030169"/>
    </source>
</evidence>
<comment type="catalytic activity">
    <reaction evidence="12">
        <text>oxaloacetate + H(+) = pyruvate + CO2</text>
        <dbReference type="Rhea" id="RHEA:15641"/>
        <dbReference type="ChEBI" id="CHEBI:15361"/>
        <dbReference type="ChEBI" id="CHEBI:15378"/>
        <dbReference type="ChEBI" id="CHEBI:16452"/>
        <dbReference type="ChEBI" id="CHEBI:16526"/>
        <dbReference type="EC" id="4.1.1.112"/>
    </reaction>
</comment>
<evidence type="ECO:0000256" key="6">
    <source>
        <dbReference type="ARBA" id="ARBA00012947"/>
    </source>
</evidence>
<evidence type="ECO:0000256" key="11">
    <source>
        <dbReference type="ARBA" id="ARBA00032305"/>
    </source>
</evidence>
<dbReference type="Pfam" id="PF03737">
    <property type="entry name" value="RraA-like"/>
    <property type="match status" value="1"/>
</dbReference>
<dbReference type="EC" id="4.1.1.112" evidence="6"/>
<evidence type="ECO:0000256" key="12">
    <source>
        <dbReference type="ARBA" id="ARBA00047973"/>
    </source>
</evidence>
<comment type="caution">
    <text evidence="13">The sequence shown here is derived from an EMBL/GenBank/DDBJ whole genome shotgun (WGS) entry which is preliminary data.</text>
</comment>
<dbReference type="Proteomes" id="UP001596378">
    <property type="component" value="Unassembled WGS sequence"/>
</dbReference>
<keyword evidence="14" id="KW-1185">Reference proteome</keyword>
<evidence type="ECO:0000256" key="7">
    <source>
        <dbReference type="ARBA" id="ARBA00016549"/>
    </source>
</evidence>
<evidence type="ECO:0000256" key="8">
    <source>
        <dbReference type="ARBA" id="ARBA00025046"/>
    </source>
</evidence>
<organism evidence="13 14">
    <name type="scientific">Cohnella cellulosilytica</name>
    <dbReference type="NCBI Taxonomy" id="986710"/>
    <lineage>
        <taxon>Bacteria</taxon>
        <taxon>Bacillati</taxon>
        <taxon>Bacillota</taxon>
        <taxon>Bacilli</taxon>
        <taxon>Bacillales</taxon>
        <taxon>Paenibacillaceae</taxon>
        <taxon>Cohnella</taxon>
    </lineage>
</organism>
<comment type="similarity">
    <text evidence="3">Belongs to the class II aldolase/RraA-like family.</text>
</comment>
<dbReference type="RefSeq" id="WP_378052931.1">
    <property type="nucleotide sequence ID" value="NZ_JBHMDN010000069.1"/>
</dbReference>
<gene>
    <name evidence="13" type="ORF">ACFQMJ_18565</name>
</gene>
<reference evidence="14" key="1">
    <citation type="journal article" date="2019" name="Int. J. Syst. Evol. Microbiol.">
        <title>The Global Catalogue of Microorganisms (GCM) 10K type strain sequencing project: providing services to taxonomists for standard genome sequencing and annotation.</title>
        <authorList>
            <consortium name="The Broad Institute Genomics Platform"/>
            <consortium name="The Broad Institute Genome Sequencing Center for Infectious Disease"/>
            <person name="Wu L."/>
            <person name="Ma J."/>
        </authorList>
    </citation>
    <scope>NUCLEOTIDE SEQUENCE [LARGE SCALE GENOMIC DNA]</scope>
    <source>
        <strain evidence="14">KCTC 12907</strain>
    </source>
</reference>
<dbReference type="Gene3D" id="3.50.30.40">
    <property type="entry name" value="Ribonuclease E inhibitor RraA/RraA-like"/>
    <property type="match status" value="1"/>
</dbReference>
<sequence length="205" mass="22071">MLRIEPRVQGVTPELLELYREVSPSTVGHLTDFGFLKGLQPLYRPIRLLGNAVTVRIPHIDASAIRHAVELAEPGDVIVVDMSGDDQRACWGEFRTYAALRGQLAGAVVSGCVSDVRALSALGFPVYSTGVSALTTRSLELEGEVNVPVSVCGATVNPGDLIVGDDDGVFAVDPRQAERLGLAALEKQRKEAKKRRELGYGHLQV</sequence>